<evidence type="ECO:0000256" key="2">
    <source>
        <dbReference type="ARBA" id="ARBA00005752"/>
    </source>
</evidence>
<dbReference type="Pfam" id="PF00733">
    <property type="entry name" value="Asn_synthase"/>
    <property type="match status" value="1"/>
</dbReference>
<feature type="active site" description="For GATase activity" evidence="9">
    <location>
        <position position="2"/>
    </location>
</feature>
<keyword evidence="4 10" id="KW-0547">Nucleotide-binding</keyword>
<feature type="binding site" evidence="10">
    <location>
        <position position="98"/>
    </location>
    <ligand>
        <name>L-glutamine</name>
        <dbReference type="ChEBI" id="CHEBI:58359"/>
    </ligand>
</feature>
<proteinExistence type="inferred from homology"/>
<evidence type="ECO:0000256" key="4">
    <source>
        <dbReference type="ARBA" id="ARBA00022741"/>
    </source>
</evidence>
<dbReference type="STRING" id="1038856.BBI15_10620"/>
<evidence type="ECO:0000256" key="11">
    <source>
        <dbReference type="PIRSR" id="PIRSR001589-3"/>
    </source>
</evidence>
<dbReference type="EMBL" id="CP016539">
    <property type="protein sequence ID" value="ANU20637.1"/>
    <property type="molecule type" value="Genomic_DNA"/>
</dbReference>
<dbReference type="InterPro" id="IPR001962">
    <property type="entry name" value="Asn_synthase"/>
</dbReference>
<evidence type="ECO:0000256" key="1">
    <source>
        <dbReference type="ARBA" id="ARBA00005187"/>
    </source>
</evidence>
<dbReference type="Pfam" id="PF13537">
    <property type="entry name" value="GATase_7"/>
    <property type="match status" value="1"/>
</dbReference>
<keyword evidence="7 9" id="KW-0315">Glutamine amidotransferase</keyword>
<dbReference type="Gene3D" id="3.40.50.620">
    <property type="entry name" value="HUPs"/>
    <property type="match status" value="2"/>
</dbReference>
<dbReference type="EC" id="6.3.5.4" evidence="3"/>
<name>A0A1C7EB25_9BACL</name>
<keyword evidence="9" id="KW-0028">Amino-acid biosynthesis</keyword>
<evidence type="ECO:0000256" key="10">
    <source>
        <dbReference type="PIRSR" id="PIRSR001589-2"/>
    </source>
</evidence>
<comment type="catalytic activity">
    <reaction evidence="8">
        <text>L-aspartate + L-glutamine + ATP + H2O = L-asparagine + L-glutamate + AMP + diphosphate + H(+)</text>
        <dbReference type="Rhea" id="RHEA:12228"/>
        <dbReference type="ChEBI" id="CHEBI:15377"/>
        <dbReference type="ChEBI" id="CHEBI:15378"/>
        <dbReference type="ChEBI" id="CHEBI:29985"/>
        <dbReference type="ChEBI" id="CHEBI:29991"/>
        <dbReference type="ChEBI" id="CHEBI:30616"/>
        <dbReference type="ChEBI" id="CHEBI:33019"/>
        <dbReference type="ChEBI" id="CHEBI:58048"/>
        <dbReference type="ChEBI" id="CHEBI:58359"/>
        <dbReference type="ChEBI" id="CHEBI:456215"/>
        <dbReference type="EC" id="6.3.5.4"/>
    </reaction>
</comment>
<dbReference type="PANTHER" id="PTHR43284:SF1">
    <property type="entry name" value="ASPARAGINE SYNTHETASE"/>
    <property type="match status" value="1"/>
</dbReference>
<reference evidence="13" key="1">
    <citation type="submission" date="2016-10" db="EMBL/GenBank/DDBJ databases">
        <authorList>
            <person name="See-Too W.S."/>
        </authorList>
    </citation>
    <scope>NUCLEOTIDE SEQUENCE [LARGE SCALE GENOMIC DNA]</scope>
    <source>
        <strain evidence="13">DSM 23997</strain>
    </source>
</reference>
<evidence type="ECO:0000256" key="3">
    <source>
        <dbReference type="ARBA" id="ARBA00012737"/>
    </source>
</evidence>
<keyword evidence="5 10" id="KW-0067">ATP-binding</keyword>
<dbReference type="KEGG" id="ppla:BBI15_10620"/>
<dbReference type="InterPro" id="IPR033738">
    <property type="entry name" value="AsnB_N"/>
</dbReference>
<sequence>MCGFIGVIPGSPGANDETVLNAMLDPIVHRGPDNQSVYSDGQVGLGFARLSILDLRSAANQPLEAEEVVLVFNGEIYNFREIRTELMELGFEFSTTSDTEVLLKGYLHFGENIIGKLRGMFAILIWDKPSGKFIAARDPFGIKPLYYTKTSDGSFLFASEIKSFMEHPGFVKKLNKRALKPYLTFQYSVMEETFFEGVYRVQPGTYLVMEKGEETRTVAYFSCEFKEQRKSYGEYIEDIQQAVAESVDAHRVSDVPVGSFLSGGIDSSYITSLLKPQKSFTVGFEDYEDMFDETKLAVDLAGQLGVEIEQRYVSAQESFDVFPQIQWHMDEPHSDPSIIPLYFLNEMASKDVTVILSGEGADELFGGYEWYQPSKKLNSYRRLPKAVQHTLAQVSNALPQSNPYRKFFQKAIQPIEERFIGHALVWSEKDALGILKTDYQAGPSVQEVVDPQYSKMNYYNETDKMQALDLELWLPRAILLKADKMSMAHSIELRVPFLDKKVFETARQLPESMRVDYGKSKVALREAALKNLPEDWAKRKKLGFPVPIRHWMREEKFYKMIHSTFQQGYVQEFFNQEKLLQYLERHYNNEENHARYIWTIYSFCIWYEQYFLDEEKGEAAKNRDKHPALQGQ</sequence>
<dbReference type="InterPro" id="IPR051786">
    <property type="entry name" value="ASN_synthetase/amidase"/>
</dbReference>
<dbReference type="PROSITE" id="PS51278">
    <property type="entry name" value="GATASE_TYPE_2"/>
    <property type="match status" value="1"/>
</dbReference>
<evidence type="ECO:0000256" key="7">
    <source>
        <dbReference type="ARBA" id="ARBA00022962"/>
    </source>
</evidence>
<keyword evidence="14" id="KW-1185">Reference proteome</keyword>
<dbReference type="GO" id="GO:0004066">
    <property type="term" value="F:asparagine synthase (glutamine-hydrolyzing) activity"/>
    <property type="evidence" value="ECO:0007669"/>
    <property type="project" value="UniProtKB-EC"/>
</dbReference>
<accession>A0A1C7EB25</accession>
<gene>
    <name evidence="13" type="ORF">BBI15_10620</name>
</gene>
<dbReference type="InterPro" id="IPR006426">
    <property type="entry name" value="Asn_synth_AEB"/>
</dbReference>
<dbReference type="Gene3D" id="3.60.20.10">
    <property type="entry name" value="Glutamine Phosphoribosylpyrophosphate, subunit 1, domain 1"/>
    <property type="match status" value="1"/>
</dbReference>
<dbReference type="InterPro" id="IPR029055">
    <property type="entry name" value="Ntn_hydrolases_N"/>
</dbReference>
<protein>
    <recommendedName>
        <fullName evidence="3">asparagine synthase (glutamine-hydrolyzing)</fullName>
        <ecNumber evidence="3">6.3.5.4</ecNumber>
    </recommendedName>
</protein>
<evidence type="ECO:0000256" key="8">
    <source>
        <dbReference type="ARBA" id="ARBA00048741"/>
    </source>
</evidence>
<dbReference type="SUPFAM" id="SSF56235">
    <property type="entry name" value="N-terminal nucleophile aminohydrolases (Ntn hydrolases)"/>
    <property type="match status" value="1"/>
</dbReference>
<evidence type="ECO:0000256" key="9">
    <source>
        <dbReference type="PIRSR" id="PIRSR001589-1"/>
    </source>
</evidence>
<evidence type="ECO:0000256" key="5">
    <source>
        <dbReference type="ARBA" id="ARBA00022840"/>
    </source>
</evidence>
<dbReference type="AlphaFoldDB" id="A0A1C7EB25"/>
<feature type="site" description="Important for beta-aspartyl-AMP intermediate formation" evidence="11">
    <location>
        <position position="359"/>
    </location>
</feature>
<feature type="domain" description="Glutamine amidotransferase type-2" evidence="12">
    <location>
        <begin position="2"/>
        <end position="212"/>
    </location>
</feature>
<dbReference type="InterPro" id="IPR017932">
    <property type="entry name" value="GATase_2_dom"/>
</dbReference>
<feature type="binding site" evidence="10">
    <location>
        <begin position="357"/>
        <end position="358"/>
    </location>
    <ligand>
        <name>ATP</name>
        <dbReference type="ChEBI" id="CHEBI:30616"/>
    </ligand>
</feature>
<feature type="binding site" evidence="10">
    <location>
        <position position="282"/>
    </location>
    <ligand>
        <name>ATP</name>
        <dbReference type="ChEBI" id="CHEBI:30616"/>
    </ligand>
</feature>
<dbReference type="NCBIfam" id="TIGR01536">
    <property type="entry name" value="asn_synth_AEB"/>
    <property type="match status" value="1"/>
</dbReference>
<dbReference type="Proteomes" id="UP000092650">
    <property type="component" value="Chromosome"/>
</dbReference>
<dbReference type="PANTHER" id="PTHR43284">
    <property type="entry name" value="ASPARAGINE SYNTHETASE (GLUTAMINE-HYDROLYZING)"/>
    <property type="match status" value="1"/>
</dbReference>
<evidence type="ECO:0000313" key="14">
    <source>
        <dbReference type="Proteomes" id="UP000092650"/>
    </source>
</evidence>
<evidence type="ECO:0000313" key="13">
    <source>
        <dbReference type="EMBL" id="ANU20637.1"/>
    </source>
</evidence>
<dbReference type="CDD" id="cd00712">
    <property type="entry name" value="AsnB"/>
    <property type="match status" value="1"/>
</dbReference>
<dbReference type="GO" id="GO:0006529">
    <property type="term" value="P:asparagine biosynthetic process"/>
    <property type="evidence" value="ECO:0007669"/>
    <property type="project" value="UniProtKB-KW"/>
</dbReference>
<evidence type="ECO:0000259" key="12">
    <source>
        <dbReference type="PROSITE" id="PS51278"/>
    </source>
</evidence>
<organism evidence="13 14">
    <name type="scientific">Planococcus plakortidis</name>
    <dbReference type="NCBI Taxonomy" id="1038856"/>
    <lineage>
        <taxon>Bacteria</taxon>
        <taxon>Bacillati</taxon>
        <taxon>Bacillota</taxon>
        <taxon>Bacilli</taxon>
        <taxon>Bacillales</taxon>
        <taxon>Caryophanaceae</taxon>
        <taxon>Planococcus</taxon>
    </lineage>
</organism>
<dbReference type="CDD" id="cd01991">
    <property type="entry name" value="Asn_synthase_B_C"/>
    <property type="match status" value="1"/>
</dbReference>
<keyword evidence="6 9" id="KW-0061">Asparagine biosynthesis</keyword>
<dbReference type="InterPro" id="IPR014729">
    <property type="entry name" value="Rossmann-like_a/b/a_fold"/>
</dbReference>
<comment type="similarity">
    <text evidence="2">Belongs to the asparagine synthetase family.</text>
</comment>
<dbReference type="PIRSF" id="PIRSF001589">
    <property type="entry name" value="Asn_synthetase_glu-h"/>
    <property type="match status" value="1"/>
</dbReference>
<dbReference type="GO" id="GO:0005829">
    <property type="term" value="C:cytosol"/>
    <property type="evidence" value="ECO:0007669"/>
    <property type="project" value="TreeGrafter"/>
</dbReference>
<dbReference type="SUPFAM" id="SSF52402">
    <property type="entry name" value="Adenine nucleotide alpha hydrolases-like"/>
    <property type="match status" value="1"/>
</dbReference>
<dbReference type="OrthoDB" id="9763290at2"/>
<evidence type="ECO:0000256" key="6">
    <source>
        <dbReference type="ARBA" id="ARBA00022888"/>
    </source>
</evidence>
<dbReference type="GO" id="GO:0005524">
    <property type="term" value="F:ATP binding"/>
    <property type="evidence" value="ECO:0007669"/>
    <property type="project" value="UniProtKB-KW"/>
</dbReference>
<comment type="pathway">
    <text evidence="1">Amino-acid biosynthesis; L-asparagine biosynthesis; L-asparagine from L-aspartate (L-Gln route): step 1/1.</text>
</comment>